<reference evidence="1 2" key="2">
    <citation type="journal article" date="2009" name="Proc. Natl. Acad. Sci. U.S.A.">
        <title>On the chimeric nature, thermophilic origin, and phylogenetic placement of the Thermotogales.</title>
        <authorList>
            <person name="Zhaxybayeva O."/>
            <person name="Swithers K.S."/>
            <person name="Lapierre P."/>
            <person name="Fournier G.P."/>
            <person name="Bickhart D.M."/>
            <person name="DeBoy R.T."/>
            <person name="Nelson K.E."/>
            <person name="Nesbo C.L."/>
            <person name="Doolittle W.F."/>
            <person name="Gogarten J.P."/>
            <person name="Noll K.M."/>
        </authorList>
    </citation>
    <scope>NUCLEOTIDE SEQUENCE [LARGE SCALE GENOMIC DNA]</scope>
    <source>
        <strain evidence="2">ATCC BAA-301 / DSM 14385 / NBRC 107922 / TMO</strain>
    </source>
</reference>
<dbReference type="STRING" id="416591.Tlet_0655"/>
<dbReference type="InterPro" id="IPR052924">
    <property type="entry name" value="OsmC/Ohr_hydroprdx_reductase"/>
</dbReference>
<dbReference type="InterPro" id="IPR015946">
    <property type="entry name" value="KH_dom-like_a/b"/>
</dbReference>
<evidence type="ECO:0000313" key="1">
    <source>
        <dbReference type="EMBL" id="ABV33221.1"/>
    </source>
</evidence>
<dbReference type="HOGENOM" id="CLU_100275_2_1_0"/>
<dbReference type="SUPFAM" id="SSF82784">
    <property type="entry name" value="OsmC-like"/>
    <property type="match status" value="1"/>
</dbReference>
<dbReference type="Pfam" id="PF02566">
    <property type="entry name" value="OsmC"/>
    <property type="match status" value="1"/>
</dbReference>
<dbReference type="PANTHER" id="PTHR35368:SF1">
    <property type="entry name" value="HYDROPEROXIDE REDUCTASE"/>
    <property type="match status" value="1"/>
</dbReference>
<dbReference type="InterPro" id="IPR003718">
    <property type="entry name" value="OsmC/Ohr_fam"/>
</dbReference>
<sequence length="145" mass="16018">MDIKFSISAKSESATRVAVKARNFTMYVDEPPQLGGDDRGANPVEYVLAALAGCLNVVGNLVAKEMDVKLQDLLIEIEGTLNPAKFQGKSSEERAGYKQINVKMKVKTDASPEILEKWLKTVEERCPVSDNLSNPTPLKITFEKF</sequence>
<organism evidence="1 2">
    <name type="scientific">Pseudothermotoga lettingae (strain ATCC BAA-301 / DSM 14385 / NBRC 107922 / TMO)</name>
    <name type="common">Thermotoga lettingae</name>
    <dbReference type="NCBI Taxonomy" id="416591"/>
    <lineage>
        <taxon>Bacteria</taxon>
        <taxon>Thermotogati</taxon>
        <taxon>Thermotogota</taxon>
        <taxon>Thermotogae</taxon>
        <taxon>Thermotogales</taxon>
        <taxon>Thermotogaceae</taxon>
        <taxon>Pseudothermotoga</taxon>
    </lineage>
</organism>
<dbReference type="OrthoDB" id="1433018at2"/>
<dbReference type="EMBL" id="CP000812">
    <property type="protein sequence ID" value="ABV33221.1"/>
    <property type="molecule type" value="Genomic_DNA"/>
</dbReference>
<accession>A8F4Y7</accession>
<keyword evidence="2" id="KW-1185">Reference proteome</keyword>
<evidence type="ECO:0000313" key="2">
    <source>
        <dbReference type="Proteomes" id="UP000002016"/>
    </source>
</evidence>
<dbReference type="Proteomes" id="UP000002016">
    <property type="component" value="Chromosome"/>
</dbReference>
<dbReference type="PANTHER" id="PTHR35368">
    <property type="entry name" value="HYDROPEROXIDE REDUCTASE"/>
    <property type="match status" value="1"/>
</dbReference>
<dbReference type="RefSeq" id="WP_012002702.1">
    <property type="nucleotide sequence ID" value="NC_009828.1"/>
</dbReference>
<dbReference type="AlphaFoldDB" id="A8F4Y7"/>
<proteinExistence type="predicted"/>
<reference evidence="1 2" key="1">
    <citation type="submission" date="2007-08" db="EMBL/GenBank/DDBJ databases">
        <title>Complete sequence of Thermotoga lettingae TMO.</title>
        <authorList>
            <consortium name="US DOE Joint Genome Institute"/>
            <person name="Copeland A."/>
            <person name="Lucas S."/>
            <person name="Lapidus A."/>
            <person name="Barry K."/>
            <person name="Glavina del Rio T."/>
            <person name="Dalin E."/>
            <person name="Tice H."/>
            <person name="Pitluck S."/>
            <person name="Foster B."/>
            <person name="Bruce D."/>
            <person name="Schmutz J."/>
            <person name="Larimer F."/>
            <person name="Land M."/>
            <person name="Hauser L."/>
            <person name="Kyrpides N."/>
            <person name="Mikhailova N."/>
            <person name="Nelson K."/>
            <person name="Gogarten J.P."/>
            <person name="Noll K."/>
            <person name="Richardson P."/>
        </authorList>
    </citation>
    <scope>NUCLEOTIDE SEQUENCE [LARGE SCALE GENOMIC DNA]</scope>
    <source>
        <strain evidence="2">ATCC BAA-301 / DSM 14385 / NBRC 107922 / TMO</strain>
    </source>
</reference>
<name>A8F4Y7_PSELT</name>
<dbReference type="Gene3D" id="3.30.300.20">
    <property type="match status" value="1"/>
</dbReference>
<dbReference type="KEGG" id="tle:Tlet_0655"/>
<protein>
    <submittedName>
        <fullName evidence="1">OsmC family protein</fullName>
    </submittedName>
</protein>
<gene>
    <name evidence="1" type="ordered locus">Tlet_0655</name>
</gene>
<dbReference type="eggNOG" id="COG1765">
    <property type="taxonomic scope" value="Bacteria"/>
</dbReference>
<dbReference type="InterPro" id="IPR036102">
    <property type="entry name" value="OsmC/Ohrsf"/>
</dbReference>